<dbReference type="SUPFAM" id="SSF53649">
    <property type="entry name" value="Alkaline phosphatase-like"/>
    <property type="match status" value="1"/>
</dbReference>
<name>A0A7S4EFD7_9STRA</name>
<feature type="domain" description="Sulfatase N-terminal" evidence="1">
    <location>
        <begin position="13"/>
        <end position="351"/>
    </location>
</feature>
<organism evidence="2">
    <name type="scientific">Pseudo-nitzschia australis</name>
    <dbReference type="NCBI Taxonomy" id="44445"/>
    <lineage>
        <taxon>Eukaryota</taxon>
        <taxon>Sar</taxon>
        <taxon>Stramenopiles</taxon>
        <taxon>Ochrophyta</taxon>
        <taxon>Bacillariophyta</taxon>
        <taxon>Bacillariophyceae</taxon>
        <taxon>Bacillariophycidae</taxon>
        <taxon>Bacillariales</taxon>
        <taxon>Bacillariaceae</taxon>
        <taxon>Pseudo-nitzschia</taxon>
    </lineage>
</organism>
<dbReference type="CDD" id="cd16035">
    <property type="entry name" value="sulfatase_like"/>
    <property type="match status" value="1"/>
</dbReference>
<dbReference type="PANTHER" id="PTHR46615:SF1">
    <property type="entry name" value="ARYLSULFATASE K"/>
    <property type="match status" value="1"/>
</dbReference>
<dbReference type="GO" id="GO:0015024">
    <property type="term" value="F:glucuronate-2-sulfatase activity"/>
    <property type="evidence" value="ECO:0007669"/>
    <property type="project" value="TreeGrafter"/>
</dbReference>
<dbReference type="EMBL" id="HBIX01002419">
    <property type="protein sequence ID" value="CAE0709092.1"/>
    <property type="molecule type" value="Transcribed_RNA"/>
</dbReference>
<dbReference type="Gene3D" id="1.10.260.100">
    <property type="match status" value="1"/>
</dbReference>
<dbReference type="Gene3D" id="3.40.720.10">
    <property type="entry name" value="Alkaline Phosphatase, subunit A"/>
    <property type="match status" value="1"/>
</dbReference>
<proteinExistence type="predicted"/>
<dbReference type="GO" id="GO:0004065">
    <property type="term" value="F:arylsulfatase activity"/>
    <property type="evidence" value="ECO:0007669"/>
    <property type="project" value="TreeGrafter"/>
</dbReference>
<dbReference type="SUPFAM" id="SSF49764">
    <property type="entry name" value="HSP20-like chaperones"/>
    <property type="match status" value="1"/>
</dbReference>
<reference evidence="2" key="1">
    <citation type="submission" date="2021-01" db="EMBL/GenBank/DDBJ databases">
        <authorList>
            <person name="Corre E."/>
            <person name="Pelletier E."/>
            <person name="Niang G."/>
            <person name="Scheremetjew M."/>
            <person name="Finn R."/>
            <person name="Kale V."/>
            <person name="Holt S."/>
            <person name="Cochrane G."/>
            <person name="Meng A."/>
            <person name="Brown T."/>
            <person name="Cohen L."/>
        </authorList>
    </citation>
    <scope>NUCLEOTIDE SEQUENCE</scope>
    <source>
        <strain evidence="2">10249 10 AB</strain>
    </source>
</reference>
<evidence type="ECO:0000313" key="2">
    <source>
        <dbReference type="EMBL" id="CAE0709092.1"/>
    </source>
</evidence>
<dbReference type="AlphaFoldDB" id="A0A7S4EFD7"/>
<dbReference type="InterPro" id="IPR017850">
    <property type="entry name" value="Alkaline_phosphatase_core_sf"/>
</dbReference>
<dbReference type="PANTHER" id="PTHR46615">
    <property type="entry name" value="ARYLSULFATASE K"/>
    <property type="match status" value="1"/>
</dbReference>
<accession>A0A7S4EFD7</accession>
<protein>
    <recommendedName>
        <fullName evidence="1">Sulfatase N-terminal domain-containing protein</fullName>
    </recommendedName>
</protein>
<dbReference type="InterPro" id="IPR051849">
    <property type="entry name" value="GAG-degrading_sulfatase"/>
</dbReference>
<gene>
    <name evidence="2" type="ORF">PAUS00366_LOCUS1812</name>
</gene>
<dbReference type="InterPro" id="IPR008978">
    <property type="entry name" value="HSP20-like_chaperone"/>
</dbReference>
<evidence type="ECO:0000259" key="1">
    <source>
        <dbReference type="Pfam" id="PF00884"/>
    </source>
</evidence>
<sequence>MSVSELFANRKRPNILIIITDQERAIQHWPESFSKDHLPSMERLKKHGLDFKHHYTNTCMCSPSRSTLLTSQFPVKTGVTRTGSPGPPSALPTEIPNLATMLKQVGYPRVEWHGKWHVGNTPADYGFEGWQPPDAGNYLSVNETLGGGTPDNDGRFLKDLCNTLEKYHDDNKQKGDDGEEQKESEPFCIVASFVNPHDVYVAQHGPAMGYTKTDFNKLKVPLPSNLMEDPDKNNKPRSQAQMSLRYVEFVSSHQEYVNFYAYLHTVVDSQIGELLDQVERLGFTDSTLILRTADHGEQGLSHSLVEKFYNCYQESLRIPFVISNPIAFPEPQSTDALSSHLDIVPTLAGLLCNDQSGSFKGTNLTPVLDNPQMKTTAVGNNEKEKMITGVQSRIHFTYDDIPCPGAPSTIRCIHKGNIKYAVYFTPSGRDADWELYDLTTDPLENKNLAGNPEYEQLQAEMEKELYETMVEMETLPTKFRWPPYATRLSQGFNHPPKEEIEEVITEDDEKEKATVGSYTFYDEGEHVKIYLSMENVGAKCLREDIHLDWNERSLSIAVEKYETEDLKFSFKKLAAEITDARHEVEENKIVLILTKKDSTATWETIDFVDPDIQEILEDPNIQKILDDFRVHPLAANRAIMSDPAIRDKILKLVSAGVL</sequence>
<dbReference type="InterPro" id="IPR000917">
    <property type="entry name" value="Sulfatase_N"/>
</dbReference>
<dbReference type="Gene3D" id="2.60.40.790">
    <property type="match status" value="1"/>
</dbReference>
<dbReference type="Pfam" id="PF00884">
    <property type="entry name" value="Sulfatase"/>
    <property type="match status" value="1"/>
</dbReference>